<comment type="caution">
    <text evidence="5">The sequence shown here is derived from an EMBL/GenBank/DDBJ whole genome shotgun (WGS) entry which is preliminary data.</text>
</comment>
<dbReference type="EMBL" id="ASYZ01000077">
    <property type="protein sequence ID" value="EPR86080.1"/>
    <property type="molecule type" value="Genomic_DNA"/>
</dbReference>
<dbReference type="GO" id="GO:0008170">
    <property type="term" value="F:N-methyltransferase activity"/>
    <property type="evidence" value="ECO:0007669"/>
    <property type="project" value="InterPro"/>
</dbReference>
<dbReference type="GO" id="GO:0003677">
    <property type="term" value="F:DNA binding"/>
    <property type="evidence" value="ECO:0007669"/>
    <property type="project" value="InterPro"/>
</dbReference>
<dbReference type="PRINTS" id="PR00508">
    <property type="entry name" value="S21N4MTFRASE"/>
</dbReference>
<gene>
    <name evidence="5" type="ORF">L292_2911</name>
</gene>
<dbReference type="Proteomes" id="UP000018420">
    <property type="component" value="Unassembled WGS sequence"/>
</dbReference>
<evidence type="ECO:0000256" key="2">
    <source>
        <dbReference type="ARBA" id="ARBA00022679"/>
    </source>
</evidence>
<dbReference type="EC" id="2.1.1.-" evidence="3"/>
<evidence type="ECO:0000313" key="6">
    <source>
        <dbReference type="Proteomes" id="UP000018420"/>
    </source>
</evidence>
<name>S7WSF8_ACIJU</name>
<dbReference type="SUPFAM" id="SSF53335">
    <property type="entry name" value="S-adenosyl-L-methionine-dependent methyltransferases"/>
    <property type="match status" value="1"/>
</dbReference>
<organism evidence="5 6">
    <name type="scientific">Acinetobacter junii CIP 107470 = MTCC 11364</name>
    <dbReference type="NCBI Taxonomy" id="1217666"/>
    <lineage>
        <taxon>Bacteria</taxon>
        <taxon>Pseudomonadati</taxon>
        <taxon>Pseudomonadota</taxon>
        <taxon>Gammaproteobacteria</taxon>
        <taxon>Moraxellales</taxon>
        <taxon>Moraxellaceae</taxon>
        <taxon>Acinetobacter</taxon>
    </lineage>
</organism>
<proteinExistence type="inferred from homology"/>
<evidence type="ECO:0000256" key="3">
    <source>
        <dbReference type="RuleBase" id="RU362026"/>
    </source>
</evidence>
<dbReference type="InterPro" id="IPR002941">
    <property type="entry name" value="DNA_methylase_N4/N6"/>
</dbReference>
<dbReference type="RefSeq" id="WP_004918466.1">
    <property type="nucleotide sequence ID" value="NZ_ASYZ01000077.1"/>
</dbReference>
<evidence type="ECO:0000259" key="4">
    <source>
        <dbReference type="Pfam" id="PF01555"/>
    </source>
</evidence>
<reference evidence="5 6" key="1">
    <citation type="submission" date="2013-05" db="EMBL/GenBank/DDBJ databases">
        <title>Genome assembly of Acinetobacter junii MTCC 11364.</title>
        <authorList>
            <person name="Khatri I."/>
            <person name="Singh N.K."/>
            <person name="Subramanian S."/>
            <person name="Mayilraj S."/>
        </authorList>
    </citation>
    <scope>NUCLEOTIDE SEQUENCE [LARGE SCALE GENOMIC DNA]</scope>
    <source>
        <strain evidence="5 6">MTCC 11364</strain>
    </source>
</reference>
<protein>
    <recommendedName>
        <fullName evidence="3">Methyltransferase</fullName>
        <ecNumber evidence="3">2.1.1.-</ecNumber>
    </recommendedName>
</protein>
<dbReference type="InterPro" id="IPR029063">
    <property type="entry name" value="SAM-dependent_MTases_sf"/>
</dbReference>
<dbReference type="Gene3D" id="3.40.50.150">
    <property type="entry name" value="Vaccinia Virus protein VP39"/>
    <property type="match status" value="1"/>
</dbReference>
<keyword evidence="1 5" id="KW-0489">Methyltransferase</keyword>
<dbReference type="CDD" id="cd02440">
    <property type="entry name" value="AdoMet_MTases"/>
    <property type="match status" value="1"/>
</dbReference>
<comment type="similarity">
    <text evidence="3">Belongs to the N(4)/N(6)-methyltransferase family.</text>
</comment>
<dbReference type="Pfam" id="PF01555">
    <property type="entry name" value="N6_N4_Mtase"/>
    <property type="match status" value="1"/>
</dbReference>
<dbReference type="GO" id="GO:0032259">
    <property type="term" value="P:methylation"/>
    <property type="evidence" value="ECO:0007669"/>
    <property type="project" value="UniProtKB-KW"/>
</dbReference>
<dbReference type="AlphaFoldDB" id="S7WSF8"/>
<evidence type="ECO:0000313" key="5">
    <source>
        <dbReference type="EMBL" id="EPR86080.1"/>
    </source>
</evidence>
<dbReference type="PATRIC" id="fig|1330047.3.peg.1507"/>
<accession>S7WSF8</accession>
<keyword evidence="2 5" id="KW-0808">Transferase</keyword>
<sequence length="296" mass="34119">MKYLGGQVFQGDCLEVMKHIPDKSVDMILCDLPYGTTQNKWDSVIPLDKLWDEYKRVIKPNGVIALTSQGVFTAKLILSNESWFKYKFVWVKSKSTNFLNAKKQPLRQHEDICIFYNKQPEYYPVMWKSDPYDKGTRKAQYTGSYGDFNPVHVKSEGERYPTDTVYCKTAESEEGGRVWHPTQKPVALGRYLIRMFTKKGDTVLDNAFGSGSFLVAAALEERRYIGIEKNEEVHLFKKEPVDYINVAKLRLKEVEEKLNHGLDIPPLFSFLQPNSKNGQQKKKGMVNIDEILKVES</sequence>
<dbReference type="InterPro" id="IPR001091">
    <property type="entry name" value="RM_Methyltransferase"/>
</dbReference>
<evidence type="ECO:0000256" key="1">
    <source>
        <dbReference type="ARBA" id="ARBA00022603"/>
    </source>
</evidence>
<feature type="domain" description="DNA methylase N-4/N-6" evidence="4">
    <location>
        <begin position="25"/>
        <end position="234"/>
    </location>
</feature>